<dbReference type="GeneID" id="106672169"/>
<keyword evidence="2" id="KW-0560">Oxidoreductase</keyword>
<dbReference type="KEGG" id="clec:106672169"/>
<dbReference type="InterPro" id="IPR036111">
    <property type="entry name" value="Mal/L-sulfo/L-lacto_DH-like_sf"/>
</dbReference>
<dbReference type="AlphaFoldDB" id="A0A8I6S6P3"/>
<protein>
    <recommendedName>
        <fullName evidence="5">Malate dehydrogenase</fullName>
    </recommendedName>
</protein>
<dbReference type="Gene3D" id="3.30.1370.60">
    <property type="entry name" value="Hypothetical oxidoreductase yiak, domain 2"/>
    <property type="match status" value="1"/>
</dbReference>
<accession>A0A8I6S6P3</accession>
<sequence>MLIKTFTLNGKNMSTKRVRVDDVRRFMKSCLTCVGAPSNHAQQLTDVLVAADVRGHFSHGLNRLEMYVRDIQNKTTDPSAEPTIVKETSSTALVNGNNGLGPVVGNFCMKLAINKASDAGIGWVVTKGSNHYGMAGWYSMQALEHGMMGFSFTNTSPLMSPTRSKGAALGTNPISFTAPAMNGDSFVLDMSTTTSSLGKIEYAKRKQEPIPNVWAQDDEGKPTTDPEVAFKTANLLPLGGREEHGGYKGYGLALMVEALCGISAGSHYGYKIRAWMGAGSVANLGQCFGAINPDCFETGFKERMSDMMSFLRNMPKADVNKHVLIPGDPERHSEQETVKNDGILYSTNQLLHYELFAKELGVEQLKSY</sequence>
<dbReference type="OMA" id="TNTEPAM"/>
<dbReference type="Pfam" id="PF02615">
    <property type="entry name" value="Ldh_2"/>
    <property type="match status" value="1"/>
</dbReference>
<dbReference type="GO" id="GO:0016491">
    <property type="term" value="F:oxidoreductase activity"/>
    <property type="evidence" value="ECO:0007669"/>
    <property type="project" value="UniProtKB-KW"/>
</dbReference>
<comment type="similarity">
    <text evidence="1">Belongs to the LDH2/MDH2 oxidoreductase family.</text>
</comment>
<dbReference type="InterPro" id="IPR043143">
    <property type="entry name" value="Mal/L-sulf/L-lact_DH-like_NADP"/>
</dbReference>
<dbReference type="PANTHER" id="PTHR11091">
    <property type="entry name" value="OXIDOREDUCTASE-RELATED"/>
    <property type="match status" value="1"/>
</dbReference>
<evidence type="ECO:0000256" key="1">
    <source>
        <dbReference type="ARBA" id="ARBA00006056"/>
    </source>
</evidence>
<organism evidence="3 4">
    <name type="scientific">Cimex lectularius</name>
    <name type="common">Bed bug</name>
    <name type="synonym">Acanthia lectularia</name>
    <dbReference type="NCBI Taxonomy" id="79782"/>
    <lineage>
        <taxon>Eukaryota</taxon>
        <taxon>Metazoa</taxon>
        <taxon>Ecdysozoa</taxon>
        <taxon>Arthropoda</taxon>
        <taxon>Hexapoda</taxon>
        <taxon>Insecta</taxon>
        <taxon>Pterygota</taxon>
        <taxon>Neoptera</taxon>
        <taxon>Paraneoptera</taxon>
        <taxon>Hemiptera</taxon>
        <taxon>Heteroptera</taxon>
        <taxon>Panheteroptera</taxon>
        <taxon>Cimicomorpha</taxon>
        <taxon>Cimicidae</taxon>
        <taxon>Cimex</taxon>
    </lineage>
</organism>
<dbReference type="InterPro" id="IPR003767">
    <property type="entry name" value="Malate/L-lactate_DH-like"/>
</dbReference>
<reference evidence="3" key="1">
    <citation type="submission" date="2022-01" db="UniProtKB">
        <authorList>
            <consortium name="EnsemblMetazoa"/>
        </authorList>
    </citation>
    <scope>IDENTIFICATION</scope>
</reference>
<name>A0A8I6S6P3_CIMLE</name>
<dbReference type="Proteomes" id="UP000494040">
    <property type="component" value="Unassembled WGS sequence"/>
</dbReference>
<dbReference type="RefSeq" id="XP_014258859.1">
    <property type="nucleotide sequence ID" value="XM_014403373.1"/>
</dbReference>
<evidence type="ECO:0008006" key="5">
    <source>
        <dbReference type="Google" id="ProtNLM"/>
    </source>
</evidence>
<proteinExistence type="inferred from homology"/>
<dbReference type="EnsemblMetazoa" id="XM_014403373.1">
    <property type="protein sequence ID" value="XP_014258859.1"/>
    <property type="gene ID" value="LOC106672169"/>
</dbReference>
<evidence type="ECO:0000256" key="2">
    <source>
        <dbReference type="ARBA" id="ARBA00023002"/>
    </source>
</evidence>
<dbReference type="PANTHER" id="PTHR11091:SF0">
    <property type="entry name" value="MALATE DEHYDROGENASE"/>
    <property type="match status" value="1"/>
</dbReference>
<dbReference type="InterPro" id="IPR043144">
    <property type="entry name" value="Mal/L-sulf/L-lact_DH-like_ah"/>
</dbReference>
<evidence type="ECO:0000313" key="4">
    <source>
        <dbReference type="Proteomes" id="UP000494040"/>
    </source>
</evidence>
<dbReference type="Gene3D" id="1.10.1530.10">
    <property type="match status" value="1"/>
</dbReference>
<evidence type="ECO:0000313" key="3">
    <source>
        <dbReference type="EnsemblMetazoa" id="XP_014258859.1"/>
    </source>
</evidence>
<dbReference type="OrthoDB" id="7881616at2759"/>
<keyword evidence="4" id="KW-1185">Reference proteome</keyword>
<dbReference type="SUPFAM" id="SSF89733">
    <property type="entry name" value="L-sulfolactate dehydrogenase-like"/>
    <property type="match status" value="1"/>
</dbReference>